<evidence type="ECO:0000313" key="3">
    <source>
        <dbReference type="Proteomes" id="UP000807353"/>
    </source>
</evidence>
<comment type="caution">
    <text evidence="2">The sequence shown here is derived from an EMBL/GenBank/DDBJ whole genome shotgun (WGS) entry which is preliminary data.</text>
</comment>
<sequence length="94" mass="10739">MSQKKVNTTNDPNDPRNILKAFISHDPTAQYNFDSERDSPQSEICRQGGPRGTECITLQMQSKRLFQAMQDHGFFCALPMDPGRTHMECRPIPQ</sequence>
<accession>A0A9P6CF59</accession>
<keyword evidence="3" id="KW-1185">Reference proteome</keyword>
<dbReference type="EMBL" id="MU150334">
    <property type="protein sequence ID" value="KAF9458648.1"/>
    <property type="molecule type" value="Genomic_DNA"/>
</dbReference>
<dbReference type="OrthoDB" id="5277092at2759"/>
<organism evidence="2 3">
    <name type="scientific">Collybia nuda</name>
    <dbReference type="NCBI Taxonomy" id="64659"/>
    <lineage>
        <taxon>Eukaryota</taxon>
        <taxon>Fungi</taxon>
        <taxon>Dikarya</taxon>
        <taxon>Basidiomycota</taxon>
        <taxon>Agaricomycotina</taxon>
        <taxon>Agaricomycetes</taxon>
        <taxon>Agaricomycetidae</taxon>
        <taxon>Agaricales</taxon>
        <taxon>Tricholomatineae</taxon>
        <taxon>Clitocybaceae</taxon>
        <taxon>Collybia</taxon>
    </lineage>
</organism>
<dbReference type="AlphaFoldDB" id="A0A9P6CF59"/>
<feature type="region of interest" description="Disordered" evidence="1">
    <location>
        <begin position="31"/>
        <end position="50"/>
    </location>
</feature>
<reference evidence="2" key="1">
    <citation type="submission" date="2020-11" db="EMBL/GenBank/DDBJ databases">
        <authorList>
            <consortium name="DOE Joint Genome Institute"/>
            <person name="Ahrendt S."/>
            <person name="Riley R."/>
            <person name="Andreopoulos W."/>
            <person name="Labutti K."/>
            <person name="Pangilinan J."/>
            <person name="Ruiz-Duenas F.J."/>
            <person name="Barrasa J.M."/>
            <person name="Sanchez-Garcia M."/>
            <person name="Camarero S."/>
            <person name="Miyauchi S."/>
            <person name="Serrano A."/>
            <person name="Linde D."/>
            <person name="Babiker R."/>
            <person name="Drula E."/>
            <person name="Ayuso-Fernandez I."/>
            <person name="Pacheco R."/>
            <person name="Padilla G."/>
            <person name="Ferreira P."/>
            <person name="Barriuso J."/>
            <person name="Kellner H."/>
            <person name="Castanera R."/>
            <person name="Alfaro M."/>
            <person name="Ramirez L."/>
            <person name="Pisabarro A.G."/>
            <person name="Kuo A."/>
            <person name="Tritt A."/>
            <person name="Lipzen A."/>
            <person name="He G."/>
            <person name="Yan M."/>
            <person name="Ng V."/>
            <person name="Cullen D."/>
            <person name="Martin F."/>
            <person name="Rosso M.-N."/>
            <person name="Henrissat B."/>
            <person name="Hibbett D."/>
            <person name="Martinez A.T."/>
            <person name="Grigoriev I.V."/>
        </authorList>
    </citation>
    <scope>NUCLEOTIDE SEQUENCE</scope>
    <source>
        <strain evidence="2">CBS 247.69</strain>
    </source>
</reference>
<name>A0A9P6CF59_9AGAR</name>
<evidence type="ECO:0000313" key="2">
    <source>
        <dbReference type="EMBL" id="KAF9458648.1"/>
    </source>
</evidence>
<gene>
    <name evidence="2" type="ORF">BDZ94DRAFT_1313065</name>
</gene>
<evidence type="ECO:0000256" key="1">
    <source>
        <dbReference type="SAM" id="MobiDB-lite"/>
    </source>
</evidence>
<dbReference type="Proteomes" id="UP000807353">
    <property type="component" value="Unassembled WGS sequence"/>
</dbReference>
<proteinExistence type="predicted"/>
<protein>
    <submittedName>
        <fullName evidence="2">Uncharacterized protein</fullName>
    </submittedName>
</protein>